<proteinExistence type="predicted"/>
<keyword evidence="1" id="KW-0732">Signal</keyword>
<sequence length="112" mass="13171">MKHIVFIVVSFLMFLIYPTCNDEGKVENPSSVICYLQQIMSDYKFYTDDINDPIYTVNFNRTWVNGYVVNLSLDCSKPYEGKLTYTRDKYDSTKISLRIGKVTHRICFRRTA</sequence>
<accession>U9TZE3</accession>
<evidence type="ECO:0000256" key="1">
    <source>
        <dbReference type="SAM" id="SignalP"/>
    </source>
</evidence>
<dbReference type="EMBL" id="KI288844">
    <property type="protein sequence ID" value="ESA08756.1"/>
    <property type="molecule type" value="Genomic_DNA"/>
</dbReference>
<protein>
    <submittedName>
        <fullName evidence="2">Uncharacterized protein</fullName>
    </submittedName>
</protein>
<gene>
    <name evidence="2" type="ORF">GLOINDRAFT_84793</name>
</gene>
<feature type="signal peptide" evidence="1">
    <location>
        <begin position="1"/>
        <end position="21"/>
    </location>
</feature>
<evidence type="ECO:0000313" key="2">
    <source>
        <dbReference type="EMBL" id="ESA08756.1"/>
    </source>
</evidence>
<organism evidence="2">
    <name type="scientific">Rhizophagus irregularis (strain DAOM 181602 / DAOM 197198 / MUCL 43194)</name>
    <name type="common">Arbuscular mycorrhizal fungus</name>
    <name type="synonym">Glomus intraradices</name>
    <dbReference type="NCBI Taxonomy" id="747089"/>
    <lineage>
        <taxon>Eukaryota</taxon>
        <taxon>Fungi</taxon>
        <taxon>Fungi incertae sedis</taxon>
        <taxon>Mucoromycota</taxon>
        <taxon>Glomeromycotina</taxon>
        <taxon>Glomeromycetes</taxon>
        <taxon>Glomerales</taxon>
        <taxon>Glomeraceae</taxon>
        <taxon>Rhizophagus</taxon>
    </lineage>
</organism>
<name>U9TZE3_RHIID</name>
<dbReference type="HOGENOM" id="CLU_2147177_0_0_1"/>
<feature type="chain" id="PRO_5004689379" evidence="1">
    <location>
        <begin position="22"/>
        <end position="112"/>
    </location>
</feature>
<reference evidence="2" key="1">
    <citation type="submission" date="2013-07" db="EMBL/GenBank/DDBJ databases">
        <title>The genome of an arbuscular mycorrhizal fungus provides insights into the evolution of the oldest plant symbiosis.</title>
        <authorList>
            <consortium name="DOE Joint Genome Institute"/>
            <person name="Tisserant E."/>
            <person name="Malbreil M."/>
            <person name="Kuo A."/>
            <person name="Kohler A."/>
            <person name="Symeonidi A."/>
            <person name="Balestrini R."/>
            <person name="Charron P."/>
            <person name="Duensing N."/>
            <person name="Frei-dit-Frey N."/>
            <person name="Gianinazzi-Pearson V."/>
            <person name="Gilbert B."/>
            <person name="Handa Y."/>
            <person name="Hijri M."/>
            <person name="Kaul R."/>
            <person name="Kawaguchi M."/>
            <person name="Krajinski F."/>
            <person name="Lammers P."/>
            <person name="Lapierre D."/>
            <person name="Masclaux F.G."/>
            <person name="Murat C."/>
            <person name="Morin E."/>
            <person name="Ndikumana S."/>
            <person name="Pagni M."/>
            <person name="Petitpierre D."/>
            <person name="Requena N."/>
            <person name="Rosikiewicz P."/>
            <person name="Riley R."/>
            <person name="Saito K."/>
            <person name="San Clemente H."/>
            <person name="Shapiro H."/>
            <person name="van Tuinen D."/>
            <person name="Becard G."/>
            <person name="Bonfante P."/>
            <person name="Paszkowski U."/>
            <person name="Shachar-Hill Y."/>
            <person name="Young J.P."/>
            <person name="Sanders I.R."/>
            <person name="Henrissat B."/>
            <person name="Rensing S.A."/>
            <person name="Grigoriev I.V."/>
            <person name="Corradi N."/>
            <person name="Roux C."/>
            <person name="Martin F."/>
        </authorList>
    </citation>
    <scope>NUCLEOTIDE SEQUENCE</scope>
    <source>
        <strain evidence="2">DAOM 197198</strain>
    </source>
</reference>
<dbReference type="AlphaFoldDB" id="U9TZE3"/>